<organism evidence="2 3">
    <name type="scientific">Catenulispora acidiphila (strain DSM 44928 / JCM 14897 / NBRC 102108 / NRRL B-24433 / ID139908)</name>
    <dbReference type="NCBI Taxonomy" id="479433"/>
    <lineage>
        <taxon>Bacteria</taxon>
        <taxon>Bacillati</taxon>
        <taxon>Actinomycetota</taxon>
        <taxon>Actinomycetes</taxon>
        <taxon>Catenulisporales</taxon>
        <taxon>Catenulisporaceae</taxon>
        <taxon>Catenulispora</taxon>
    </lineage>
</organism>
<proteinExistence type="predicted"/>
<gene>
    <name evidence="2" type="ordered locus">Caci_1966</name>
</gene>
<dbReference type="HOGENOM" id="CLU_057313_0_0_11"/>
<evidence type="ECO:0000313" key="2">
    <source>
        <dbReference type="EMBL" id="ACU70886.1"/>
    </source>
</evidence>
<keyword evidence="1" id="KW-0472">Membrane</keyword>
<keyword evidence="1" id="KW-1133">Transmembrane helix</keyword>
<feature type="transmembrane region" description="Helical" evidence="1">
    <location>
        <begin position="85"/>
        <end position="108"/>
    </location>
</feature>
<dbReference type="STRING" id="479433.Caci_1966"/>
<dbReference type="KEGG" id="cai:Caci_1966"/>
<evidence type="ECO:0000313" key="3">
    <source>
        <dbReference type="Proteomes" id="UP000000851"/>
    </source>
</evidence>
<protein>
    <submittedName>
        <fullName evidence="2">Uncharacterized protein</fullName>
    </submittedName>
</protein>
<dbReference type="InParanoid" id="C7QEJ5"/>
<feature type="transmembrane region" description="Helical" evidence="1">
    <location>
        <begin position="34"/>
        <end position="52"/>
    </location>
</feature>
<keyword evidence="1" id="KW-0812">Transmembrane</keyword>
<name>C7QEJ5_CATAD</name>
<feature type="transmembrane region" description="Helical" evidence="1">
    <location>
        <begin position="229"/>
        <end position="252"/>
    </location>
</feature>
<dbReference type="AlphaFoldDB" id="C7QEJ5"/>
<reference evidence="2 3" key="1">
    <citation type="journal article" date="2009" name="Stand. Genomic Sci.">
        <title>Complete genome sequence of Catenulispora acidiphila type strain (ID 139908).</title>
        <authorList>
            <person name="Copeland A."/>
            <person name="Lapidus A."/>
            <person name="Glavina Del Rio T."/>
            <person name="Nolan M."/>
            <person name="Lucas S."/>
            <person name="Chen F."/>
            <person name="Tice H."/>
            <person name="Cheng J.F."/>
            <person name="Bruce D."/>
            <person name="Goodwin L."/>
            <person name="Pitluck S."/>
            <person name="Mikhailova N."/>
            <person name="Pati A."/>
            <person name="Ivanova N."/>
            <person name="Mavromatis K."/>
            <person name="Chen A."/>
            <person name="Palaniappan K."/>
            <person name="Chain P."/>
            <person name="Land M."/>
            <person name="Hauser L."/>
            <person name="Chang Y.J."/>
            <person name="Jeffries C.D."/>
            <person name="Chertkov O."/>
            <person name="Brettin T."/>
            <person name="Detter J.C."/>
            <person name="Han C."/>
            <person name="Ali Z."/>
            <person name="Tindall B.J."/>
            <person name="Goker M."/>
            <person name="Bristow J."/>
            <person name="Eisen J.A."/>
            <person name="Markowitz V."/>
            <person name="Hugenholtz P."/>
            <person name="Kyrpides N.C."/>
            <person name="Klenk H.P."/>
        </authorList>
    </citation>
    <scope>NUCLEOTIDE SEQUENCE [LARGE SCALE GENOMIC DNA]</scope>
    <source>
        <strain evidence="3">DSM 44928 / JCM 14897 / NBRC 102108 / NRRL B-24433 / ID139908</strain>
    </source>
</reference>
<feature type="transmembrane region" description="Helical" evidence="1">
    <location>
        <begin position="59"/>
        <end position="79"/>
    </location>
</feature>
<dbReference type="eggNOG" id="ENOG502ZBUI">
    <property type="taxonomic scope" value="Bacteria"/>
</dbReference>
<keyword evidence="3" id="KW-1185">Reference proteome</keyword>
<evidence type="ECO:0000256" key="1">
    <source>
        <dbReference type="SAM" id="Phobius"/>
    </source>
</evidence>
<accession>C7QEJ5</accession>
<feature type="transmembrane region" description="Helical" evidence="1">
    <location>
        <begin position="198"/>
        <end position="217"/>
    </location>
</feature>
<sequence>MALAGIATVLITRGYLAATGYPRIGGGEIHIGHVVWGGLLMIAALTVALVWAGGRARVWTALVGGVGIGLFVDEVGKYLTTTNDYFFRPAAAIIYLVFAALLVVASLLGRDTVAEAGEDSERLAAAAQIAASGLISGLTPQEREAATRMLAGCPDQDRDAVLRLLAVAPLRAPSRVAVLLNRIRGWADRVSALRGADAVFFVLLILSHIVVAIVFIAQAATGEPHSTDAGAITISAVTRSAAAILVVGATVMRLRGRQLTSYRLAKAAILMDLLITEAFNFHDSQFSAVAELPHLLVAFAFFSIRQRQVEAQE</sequence>
<dbReference type="Proteomes" id="UP000000851">
    <property type="component" value="Chromosome"/>
</dbReference>
<dbReference type="EMBL" id="CP001700">
    <property type="protein sequence ID" value="ACU70886.1"/>
    <property type="molecule type" value="Genomic_DNA"/>
</dbReference>